<dbReference type="Proteomes" id="UP001327093">
    <property type="component" value="Unassembled WGS sequence"/>
</dbReference>
<name>A0ABU6AA50_9PSEU</name>
<dbReference type="InterPro" id="IPR050229">
    <property type="entry name" value="GlpE_sulfurtransferase"/>
</dbReference>
<dbReference type="PANTHER" id="PTHR43031">
    <property type="entry name" value="FAD-DEPENDENT OXIDOREDUCTASE"/>
    <property type="match status" value="1"/>
</dbReference>
<accession>A0ABU6AA50</accession>
<protein>
    <submittedName>
        <fullName evidence="2">Rhodanese-like domain-containing protein</fullName>
    </submittedName>
</protein>
<feature type="domain" description="Rhodanese" evidence="1">
    <location>
        <begin position="42"/>
        <end position="139"/>
    </location>
</feature>
<evidence type="ECO:0000313" key="2">
    <source>
        <dbReference type="EMBL" id="MEB3368353.1"/>
    </source>
</evidence>
<dbReference type="Pfam" id="PF00581">
    <property type="entry name" value="Rhodanese"/>
    <property type="match status" value="1"/>
</dbReference>
<sequence>MTRIPEPRAEQVGTGPYGIEHLLAESREKLARVSPQEAYEIQRDGGLIIDIRPESDRLTDGAIPGALTVERIVLEWRLDPAGNHRLTGLHPQRPVVLVCNEGYASSLAAAQAQELGLTKATDLAGGFRAWKEQGLPTTTAVT</sequence>
<dbReference type="PROSITE" id="PS50206">
    <property type="entry name" value="RHODANESE_3"/>
    <property type="match status" value="1"/>
</dbReference>
<dbReference type="InterPro" id="IPR036873">
    <property type="entry name" value="Rhodanese-like_dom_sf"/>
</dbReference>
<reference evidence="2 3" key="1">
    <citation type="submission" date="2023-10" db="EMBL/GenBank/DDBJ databases">
        <title>Saccharopolyspora sp. nov., isolated from mangrove soil.</title>
        <authorList>
            <person name="Lu Y."/>
            <person name="Liu W."/>
        </authorList>
    </citation>
    <scope>NUCLEOTIDE SEQUENCE [LARGE SCALE GENOMIC DNA]</scope>
    <source>
        <strain evidence="2 3">S2-29</strain>
    </source>
</reference>
<evidence type="ECO:0000313" key="3">
    <source>
        <dbReference type="Proteomes" id="UP001327093"/>
    </source>
</evidence>
<dbReference type="RefSeq" id="WP_324265872.1">
    <property type="nucleotide sequence ID" value="NZ_JAWLNX010000007.1"/>
</dbReference>
<keyword evidence="3" id="KW-1185">Reference proteome</keyword>
<dbReference type="EMBL" id="JAWLNX010000007">
    <property type="protein sequence ID" value="MEB3368353.1"/>
    <property type="molecule type" value="Genomic_DNA"/>
</dbReference>
<comment type="caution">
    <text evidence="2">The sequence shown here is derived from an EMBL/GenBank/DDBJ whole genome shotgun (WGS) entry which is preliminary data.</text>
</comment>
<gene>
    <name evidence="2" type="ORF">R4I43_13150</name>
</gene>
<dbReference type="SMART" id="SM00450">
    <property type="entry name" value="RHOD"/>
    <property type="match status" value="1"/>
</dbReference>
<dbReference type="Gene3D" id="3.40.250.10">
    <property type="entry name" value="Rhodanese-like domain"/>
    <property type="match status" value="1"/>
</dbReference>
<dbReference type="SUPFAM" id="SSF52821">
    <property type="entry name" value="Rhodanese/Cell cycle control phosphatase"/>
    <property type="match status" value="1"/>
</dbReference>
<proteinExistence type="predicted"/>
<evidence type="ECO:0000259" key="1">
    <source>
        <dbReference type="PROSITE" id="PS50206"/>
    </source>
</evidence>
<organism evidence="2 3">
    <name type="scientific">Saccharopolyspora mangrovi</name>
    <dbReference type="NCBI Taxonomy" id="3082379"/>
    <lineage>
        <taxon>Bacteria</taxon>
        <taxon>Bacillati</taxon>
        <taxon>Actinomycetota</taxon>
        <taxon>Actinomycetes</taxon>
        <taxon>Pseudonocardiales</taxon>
        <taxon>Pseudonocardiaceae</taxon>
        <taxon>Saccharopolyspora</taxon>
    </lineage>
</organism>
<dbReference type="PANTHER" id="PTHR43031:SF1">
    <property type="entry name" value="PYRIDINE NUCLEOTIDE-DISULPHIDE OXIDOREDUCTASE"/>
    <property type="match status" value="1"/>
</dbReference>
<dbReference type="InterPro" id="IPR001763">
    <property type="entry name" value="Rhodanese-like_dom"/>
</dbReference>